<comment type="caution">
    <text evidence="6">The sequence shown here is derived from an EMBL/GenBank/DDBJ whole genome shotgun (WGS) entry which is preliminary data.</text>
</comment>
<dbReference type="Gene3D" id="1.10.357.10">
    <property type="entry name" value="Tetracycline Repressor, domain 2"/>
    <property type="match status" value="1"/>
</dbReference>
<keyword evidence="3" id="KW-0804">Transcription</keyword>
<dbReference type="EMBL" id="JACHVQ010000005">
    <property type="protein sequence ID" value="MBB2894388.1"/>
    <property type="molecule type" value="Genomic_DNA"/>
</dbReference>
<dbReference type="PANTHER" id="PTHR30055">
    <property type="entry name" value="HTH-TYPE TRANSCRIPTIONAL REGULATOR RUTR"/>
    <property type="match status" value="1"/>
</dbReference>
<keyword evidence="1" id="KW-0805">Transcription regulation</keyword>
<evidence type="ECO:0000256" key="3">
    <source>
        <dbReference type="ARBA" id="ARBA00023163"/>
    </source>
</evidence>
<protein>
    <submittedName>
        <fullName evidence="6">AcrR family transcriptional regulator</fullName>
    </submittedName>
</protein>
<dbReference type="RefSeq" id="WP_221185801.1">
    <property type="nucleotide sequence ID" value="NZ_JACHVQ010000005.1"/>
</dbReference>
<dbReference type="PROSITE" id="PS01081">
    <property type="entry name" value="HTH_TETR_1"/>
    <property type="match status" value="1"/>
</dbReference>
<evidence type="ECO:0000259" key="5">
    <source>
        <dbReference type="PROSITE" id="PS50977"/>
    </source>
</evidence>
<dbReference type="InterPro" id="IPR036271">
    <property type="entry name" value="Tet_transcr_reg_TetR-rel_C_sf"/>
</dbReference>
<sequence length="235" mass="25809">MTPTRATDQTLRKDAALNRERLLTAGRELLARNGLGVTLNDVAHHAGVGVGTAYRRFANKQELIDAILERQNDEVERILHAALAEPDPWDGLVLYLERSLALQARDRGMAQIFAGRYGRAAQYDETRDRIAPLVNLVADRAREAGALRDDVTGTDLIFLQIAFSAVAGVAQDGPPLDERDDAGQLYRRYLWIALDGLRTDGHRSPLPIPALTTAETHALLQPARPDHNVGSSHEG</sequence>
<dbReference type="InterPro" id="IPR049445">
    <property type="entry name" value="TetR_SbtR-like_C"/>
</dbReference>
<organism evidence="6 7">
    <name type="scientific">Flexivirga oryzae</name>
    <dbReference type="NCBI Taxonomy" id="1794944"/>
    <lineage>
        <taxon>Bacteria</taxon>
        <taxon>Bacillati</taxon>
        <taxon>Actinomycetota</taxon>
        <taxon>Actinomycetes</taxon>
        <taxon>Micrococcales</taxon>
        <taxon>Dermacoccaceae</taxon>
        <taxon>Flexivirga</taxon>
    </lineage>
</organism>
<dbReference type="InterPro" id="IPR023772">
    <property type="entry name" value="DNA-bd_HTH_TetR-type_CS"/>
</dbReference>
<dbReference type="SUPFAM" id="SSF46689">
    <property type="entry name" value="Homeodomain-like"/>
    <property type="match status" value="1"/>
</dbReference>
<keyword evidence="7" id="KW-1185">Reference proteome</keyword>
<accession>A0A839N9D5</accession>
<dbReference type="GO" id="GO:0003700">
    <property type="term" value="F:DNA-binding transcription factor activity"/>
    <property type="evidence" value="ECO:0007669"/>
    <property type="project" value="TreeGrafter"/>
</dbReference>
<dbReference type="InterPro" id="IPR009057">
    <property type="entry name" value="Homeodomain-like_sf"/>
</dbReference>
<dbReference type="SUPFAM" id="SSF48498">
    <property type="entry name" value="Tetracyclin repressor-like, C-terminal domain"/>
    <property type="match status" value="1"/>
</dbReference>
<dbReference type="Pfam" id="PF00440">
    <property type="entry name" value="TetR_N"/>
    <property type="match status" value="1"/>
</dbReference>
<dbReference type="Proteomes" id="UP000559182">
    <property type="component" value="Unassembled WGS sequence"/>
</dbReference>
<dbReference type="Pfam" id="PF21597">
    <property type="entry name" value="TetR_C_43"/>
    <property type="match status" value="1"/>
</dbReference>
<dbReference type="InterPro" id="IPR050109">
    <property type="entry name" value="HTH-type_TetR-like_transc_reg"/>
</dbReference>
<feature type="DNA-binding region" description="H-T-H motif" evidence="4">
    <location>
        <begin position="38"/>
        <end position="57"/>
    </location>
</feature>
<dbReference type="InterPro" id="IPR001647">
    <property type="entry name" value="HTH_TetR"/>
</dbReference>
<dbReference type="PANTHER" id="PTHR30055:SF234">
    <property type="entry name" value="HTH-TYPE TRANSCRIPTIONAL REGULATOR BETI"/>
    <property type="match status" value="1"/>
</dbReference>
<evidence type="ECO:0000256" key="4">
    <source>
        <dbReference type="PROSITE-ProRule" id="PRU00335"/>
    </source>
</evidence>
<reference evidence="6 7" key="1">
    <citation type="submission" date="2020-08" db="EMBL/GenBank/DDBJ databases">
        <title>Sequencing the genomes of 1000 actinobacteria strains.</title>
        <authorList>
            <person name="Klenk H.-P."/>
        </authorList>
    </citation>
    <scope>NUCLEOTIDE SEQUENCE [LARGE SCALE GENOMIC DNA]</scope>
    <source>
        <strain evidence="6 7">DSM 105369</strain>
    </source>
</reference>
<evidence type="ECO:0000313" key="7">
    <source>
        <dbReference type="Proteomes" id="UP000559182"/>
    </source>
</evidence>
<gene>
    <name evidence="6" type="ORF">FHU39_004430</name>
</gene>
<dbReference type="PROSITE" id="PS50977">
    <property type="entry name" value="HTH_TETR_2"/>
    <property type="match status" value="1"/>
</dbReference>
<feature type="domain" description="HTH tetR-type" evidence="5">
    <location>
        <begin position="16"/>
        <end position="75"/>
    </location>
</feature>
<dbReference type="GO" id="GO:0000976">
    <property type="term" value="F:transcription cis-regulatory region binding"/>
    <property type="evidence" value="ECO:0007669"/>
    <property type="project" value="TreeGrafter"/>
</dbReference>
<keyword evidence="2 4" id="KW-0238">DNA-binding</keyword>
<dbReference type="PRINTS" id="PR00455">
    <property type="entry name" value="HTHTETR"/>
</dbReference>
<proteinExistence type="predicted"/>
<dbReference type="AlphaFoldDB" id="A0A839N9D5"/>
<evidence type="ECO:0000256" key="2">
    <source>
        <dbReference type="ARBA" id="ARBA00023125"/>
    </source>
</evidence>
<evidence type="ECO:0000256" key="1">
    <source>
        <dbReference type="ARBA" id="ARBA00023015"/>
    </source>
</evidence>
<name>A0A839N9D5_9MICO</name>
<evidence type="ECO:0000313" key="6">
    <source>
        <dbReference type="EMBL" id="MBB2894388.1"/>
    </source>
</evidence>